<gene>
    <name evidence="2" type="ORF">PG2T_03020</name>
</gene>
<name>A0A1B1YR82_9GAMM</name>
<protein>
    <recommendedName>
        <fullName evidence="4">Phage holin family protein</fullName>
    </recommendedName>
</protein>
<keyword evidence="3" id="KW-1185">Reference proteome</keyword>
<evidence type="ECO:0000256" key="1">
    <source>
        <dbReference type="SAM" id="Phobius"/>
    </source>
</evidence>
<sequence length="124" mass="13220">MVDSEAGVGESLRETLRVTRSYLIELLELVAVEARLNLVTLLLAWILAVAIALLAVTAWLALVAAMVVMTVRAGADWPAALLGAAAFNGLLCMALVIYVRRLMRAVGFDATRESLAPASQNLPT</sequence>
<evidence type="ECO:0008006" key="4">
    <source>
        <dbReference type="Google" id="ProtNLM"/>
    </source>
</evidence>
<dbReference type="InParanoid" id="A0A1B1YR82"/>
<dbReference type="KEGG" id="gbi:PG2T_03020"/>
<organism evidence="2 3">
    <name type="scientific">Immundisolibacter cernigliae</name>
    <dbReference type="NCBI Taxonomy" id="1810504"/>
    <lineage>
        <taxon>Bacteria</taxon>
        <taxon>Pseudomonadati</taxon>
        <taxon>Pseudomonadota</taxon>
        <taxon>Gammaproteobacteria</taxon>
        <taxon>Immundisolibacterales</taxon>
        <taxon>Immundisolibacteraceae</taxon>
        <taxon>Immundisolibacter</taxon>
    </lineage>
</organism>
<accession>A0A1B1YR82</accession>
<dbReference type="Proteomes" id="UP000092952">
    <property type="component" value="Chromosome"/>
</dbReference>
<feature type="transmembrane region" description="Helical" evidence="1">
    <location>
        <begin position="42"/>
        <end position="71"/>
    </location>
</feature>
<keyword evidence="1" id="KW-0472">Membrane</keyword>
<dbReference type="STRING" id="1810504.PG2T_03020"/>
<evidence type="ECO:0000313" key="2">
    <source>
        <dbReference type="EMBL" id="ANX03263.1"/>
    </source>
</evidence>
<proteinExistence type="predicted"/>
<reference evidence="3" key="1">
    <citation type="submission" date="2016-03" db="EMBL/GenBank/DDBJ databases">
        <title>Complete genome sequence of Solimmundus cernigliae, representing a novel lineage of polycyclic aromatic hydrocarbon degraders within the Gammaproteobacteria.</title>
        <authorList>
            <person name="Singleton D.R."/>
            <person name="Dickey A.N."/>
            <person name="Scholl E.H."/>
            <person name="Wright F.A."/>
            <person name="Aitken M.D."/>
        </authorList>
    </citation>
    <scope>NUCLEOTIDE SEQUENCE [LARGE SCALE GENOMIC DNA]</scope>
    <source>
        <strain evidence="3">TR3.2</strain>
    </source>
</reference>
<dbReference type="AlphaFoldDB" id="A0A1B1YR82"/>
<keyword evidence="1" id="KW-1133">Transmembrane helix</keyword>
<dbReference type="EMBL" id="CP014671">
    <property type="protein sequence ID" value="ANX03263.1"/>
    <property type="molecule type" value="Genomic_DNA"/>
</dbReference>
<keyword evidence="1" id="KW-0812">Transmembrane</keyword>
<evidence type="ECO:0000313" key="3">
    <source>
        <dbReference type="Proteomes" id="UP000092952"/>
    </source>
</evidence>
<feature type="transmembrane region" description="Helical" evidence="1">
    <location>
        <begin position="77"/>
        <end position="99"/>
    </location>
</feature>